<dbReference type="SMART" id="SM00345">
    <property type="entry name" value="HTH_GNTR"/>
    <property type="match status" value="1"/>
</dbReference>
<dbReference type="InterPro" id="IPR036388">
    <property type="entry name" value="WH-like_DNA-bd_sf"/>
</dbReference>
<dbReference type="CDD" id="cd07377">
    <property type="entry name" value="WHTH_GntR"/>
    <property type="match status" value="1"/>
</dbReference>
<dbReference type="AlphaFoldDB" id="A0A1I0XUA1"/>
<dbReference type="EMBL" id="PJBV01000012">
    <property type="protein sequence ID" value="PKH42850.1"/>
    <property type="molecule type" value="Genomic_DNA"/>
</dbReference>
<keyword evidence="2 6" id="KW-0238">DNA-binding</keyword>
<dbReference type="GO" id="GO:0003677">
    <property type="term" value="F:DNA binding"/>
    <property type="evidence" value="ECO:0007669"/>
    <property type="project" value="UniProtKB-KW"/>
</dbReference>
<evidence type="ECO:0000256" key="1">
    <source>
        <dbReference type="ARBA" id="ARBA00023015"/>
    </source>
</evidence>
<dbReference type="PROSITE" id="PS50949">
    <property type="entry name" value="HTH_GNTR"/>
    <property type="match status" value="1"/>
</dbReference>
<dbReference type="Pfam" id="PF07729">
    <property type="entry name" value="FCD"/>
    <property type="match status" value="1"/>
</dbReference>
<dbReference type="GO" id="GO:0003700">
    <property type="term" value="F:DNA-binding transcription factor activity"/>
    <property type="evidence" value="ECO:0007669"/>
    <property type="project" value="InterPro"/>
</dbReference>
<evidence type="ECO:0000313" key="5">
    <source>
        <dbReference type="EMBL" id="PKH42850.1"/>
    </source>
</evidence>
<dbReference type="InterPro" id="IPR036390">
    <property type="entry name" value="WH_DNA-bd_sf"/>
</dbReference>
<organism evidence="6 7">
    <name type="scientific">Nocardioides alpinus</name>
    <dbReference type="NCBI Taxonomy" id="748909"/>
    <lineage>
        <taxon>Bacteria</taxon>
        <taxon>Bacillati</taxon>
        <taxon>Actinomycetota</taxon>
        <taxon>Actinomycetes</taxon>
        <taxon>Propionibacteriales</taxon>
        <taxon>Nocardioidaceae</taxon>
        <taxon>Nocardioides</taxon>
    </lineage>
</organism>
<dbReference type="Proteomes" id="UP000233565">
    <property type="component" value="Unassembled WGS sequence"/>
</dbReference>
<dbReference type="Pfam" id="PF00392">
    <property type="entry name" value="GntR"/>
    <property type="match status" value="1"/>
</dbReference>
<dbReference type="Proteomes" id="UP000199113">
    <property type="component" value="Unassembled WGS sequence"/>
</dbReference>
<proteinExistence type="predicted"/>
<gene>
    <name evidence="5" type="ORF">CXG46_06245</name>
    <name evidence="6" type="ORF">SAMN05192575_10320</name>
</gene>
<sequence length="241" mass="26481">MTTTSWLDGLRAERPGLGRASTSGRVADVLRARITEGHLRPGTRLSEEDIGAALGVSRNTLREAFRLLGHERLLVHEFNRGVFVRELTVDDVRDLYQLRRILECGAVRRAAERRRAGSSDDRWAELLAPVREAVEEGEAAAAREQWVEVGTANMHFHQAVAALAQSPRVSEAMGHLLAELRLVFHVMDAPQAFHLAYLPENRTILELLAAGDLDAAESVMAAYLDAAEAQLIGAFAAARES</sequence>
<name>A0A1I0XUA1_9ACTN</name>
<dbReference type="STRING" id="748909.SAMN05192575_10320"/>
<dbReference type="InterPro" id="IPR011711">
    <property type="entry name" value="GntR_C"/>
</dbReference>
<dbReference type="RefSeq" id="WP_091197020.1">
    <property type="nucleotide sequence ID" value="NZ_FOKC01000003.1"/>
</dbReference>
<keyword evidence="1" id="KW-0805">Transcription regulation</keyword>
<dbReference type="InterPro" id="IPR008920">
    <property type="entry name" value="TF_FadR/GntR_C"/>
</dbReference>
<evidence type="ECO:0000313" key="8">
    <source>
        <dbReference type="Proteomes" id="UP000233565"/>
    </source>
</evidence>
<keyword evidence="3" id="KW-0804">Transcription</keyword>
<accession>A0A1I0XUA1</accession>
<evidence type="ECO:0000256" key="2">
    <source>
        <dbReference type="ARBA" id="ARBA00023125"/>
    </source>
</evidence>
<evidence type="ECO:0000313" key="7">
    <source>
        <dbReference type="Proteomes" id="UP000199113"/>
    </source>
</evidence>
<evidence type="ECO:0000256" key="3">
    <source>
        <dbReference type="ARBA" id="ARBA00023163"/>
    </source>
</evidence>
<dbReference type="InterPro" id="IPR000524">
    <property type="entry name" value="Tscrpt_reg_HTH_GntR"/>
</dbReference>
<reference evidence="6" key="1">
    <citation type="submission" date="2016-10" db="EMBL/GenBank/DDBJ databases">
        <authorList>
            <person name="de Groot N.N."/>
        </authorList>
    </citation>
    <scope>NUCLEOTIDE SEQUENCE [LARGE SCALE GENOMIC DNA]</scope>
    <source>
        <strain evidence="6">CGMCC 1.10697</strain>
    </source>
</reference>
<dbReference type="SMART" id="SM00895">
    <property type="entry name" value="FCD"/>
    <property type="match status" value="1"/>
</dbReference>
<evidence type="ECO:0000313" key="6">
    <source>
        <dbReference type="EMBL" id="SFB04582.1"/>
    </source>
</evidence>
<dbReference type="OrthoDB" id="5243844at2"/>
<dbReference type="PANTHER" id="PTHR43537:SF45">
    <property type="entry name" value="GNTR FAMILY REGULATORY PROTEIN"/>
    <property type="match status" value="1"/>
</dbReference>
<protein>
    <submittedName>
        <fullName evidence="6">DNA-binding transcriptional regulator, GntR family</fullName>
    </submittedName>
    <submittedName>
        <fullName evidence="5">GntR family transcriptional regulator</fullName>
    </submittedName>
</protein>
<dbReference type="SUPFAM" id="SSF46785">
    <property type="entry name" value="Winged helix' DNA-binding domain"/>
    <property type="match status" value="1"/>
</dbReference>
<dbReference type="EMBL" id="FOKC01000003">
    <property type="protein sequence ID" value="SFB04582.1"/>
    <property type="molecule type" value="Genomic_DNA"/>
</dbReference>
<keyword evidence="8" id="KW-1185">Reference proteome</keyword>
<dbReference type="Gene3D" id="1.10.10.10">
    <property type="entry name" value="Winged helix-like DNA-binding domain superfamily/Winged helix DNA-binding domain"/>
    <property type="match status" value="1"/>
</dbReference>
<reference evidence="5 8" key="2">
    <citation type="submission" date="2017-12" db="EMBL/GenBank/DDBJ databases">
        <title>Pharmacopeia of the Arctic Ocean.</title>
        <authorList>
            <person name="Collins E."/>
            <person name="Ducluzeau A.-L."/>
        </authorList>
    </citation>
    <scope>NUCLEOTIDE SEQUENCE [LARGE SCALE GENOMIC DNA]</scope>
    <source>
        <strain evidence="5 8">DSM 23325</strain>
    </source>
</reference>
<dbReference type="PANTHER" id="PTHR43537">
    <property type="entry name" value="TRANSCRIPTIONAL REGULATOR, GNTR FAMILY"/>
    <property type="match status" value="1"/>
</dbReference>
<dbReference type="SUPFAM" id="SSF48008">
    <property type="entry name" value="GntR ligand-binding domain-like"/>
    <property type="match status" value="1"/>
</dbReference>
<evidence type="ECO:0000259" key="4">
    <source>
        <dbReference type="PROSITE" id="PS50949"/>
    </source>
</evidence>
<dbReference type="Gene3D" id="1.20.120.530">
    <property type="entry name" value="GntR ligand-binding domain-like"/>
    <property type="match status" value="1"/>
</dbReference>
<feature type="domain" description="HTH gntR-type" evidence="4">
    <location>
        <begin position="20"/>
        <end position="87"/>
    </location>
</feature>